<dbReference type="Proteomes" id="UP001153069">
    <property type="component" value="Unassembled WGS sequence"/>
</dbReference>
<keyword evidence="2" id="KW-1185">Reference proteome</keyword>
<evidence type="ECO:0000313" key="1">
    <source>
        <dbReference type="EMBL" id="CAB9522900.1"/>
    </source>
</evidence>
<protein>
    <submittedName>
        <fullName evidence="1">Uncharacterized protein</fullName>
    </submittedName>
</protein>
<organism evidence="1 2">
    <name type="scientific">Seminavis robusta</name>
    <dbReference type="NCBI Taxonomy" id="568900"/>
    <lineage>
        <taxon>Eukaryota</taxon>
        <taxon>Sar</taxon>
        <taxon>Stramenopiles</taxon>
        <taxon>Ochrophyta</taxon>
        <taxon>Bacillariophyta</taxon>
        <taxon>Bacillariophyceae</taxon>
        <taxon>Bacillariophycidae</taxon>
        <taxon>Naviculales</taxon>
        <taxon>Naviculaceae</taxon>
        <taxon>Seminavis</taxon>
    </lineage>
</organism>
<comment type="caution">
    <text evidence="1">The sequence shown here is derived from an EMBL/GenBank/DDBJ whole genome shotgun (WGS) entry which is preliminary data.</text>
</comment>
<accession>A0A9N8EM91</accession>
<proteinExistence type="predicted"/>
<name>A0A9N8EM91_9STRA</name>
<reference evidence="1" key="1">
    <citation type="submission" date="2020-06" db="EMBL/GenBank/DDBJ databases">
        <authorList>
            <consortium name="Plant Systems Biology data submission"/>
        </authorList>
    </citation>
    <scope>NUCLEOTIDE SEQUENCE</scope>
    <source>
        <strain evidence="1">D6</strain>
    </source>
</reference>
<dbReference type="EMBL" id="CAICTM010001353">
    <property type="protein sequence ID" value="CAB9522900.1"/>
    <property type="molecule type" value="Genomic_DNA"/>
</dbReference>
<gene>
    <name evidence="1" type="ORF">SEMRO_1355_G265540.1</name>
</gene>
<dbReference type="AlphaFoldDB" id="A0A9N8EM91"/>
<sequence>MPEKGDAIRFVKGTYAGYNGWMNKSKRTKPKSPYRYVVVDLKDSHEKATRVKLTSIKPRFEAPRCFEEAALQQYEDMEQAMVRLAELFAQCGIGGPLGAMQLFEEELNRAVKVQRELGSKARFRRVDWTQN</sequence>
<evidence type="ECO:0000313" key="2">
    <source>
        <dbReference type="Proteomes" id="UP001153069"/>
    </source>
</evidence>